<evidence type="ECO:0000313" key="1">
    <source>
        <dbReference type="EMBL" id="TNM99766.1"/>
    </source>
</evidence>
<protein>
    <submittedName>
        <fullName evidence="1">Uncharacterized protein</fullName>
    </submittedName>
</protein>
<dbReference type="AlphaFoldDB" id="A0A4Z2C6D9"/>
<gene>
    <name evidence="1" type="ORF">fugu_012799</name>
</gene>
<dbReference type="PANTHER" id="PTHR14387">
    <property type="entry name" value="THADA/DEATH RECEPTOR INTERACTING PROTEIN"/>
    <property type="match status" value="1"/>
</dbReference>
<comment type="caution">
    <text evidence="1">The sequence shown here is derived from an EMBL/GenBank/DDBJ whole genome shotgun (WGS) entry which is preliminary data.</text>
</comment>
<proteinExistence type="predicted"/>
<dbReference type="InterPro" id="IPR016024">
    <property type="entry name" value="ARM-type_fold"/>
</dbReference>
<reference evidence="1 2" key="1">
    <citation type="submission" date="2019-04" db="EMBL/GenBank/DDBJ databases">
        <title>The sequence and de novo assembly of Takifugu bimaculatus genome using PacBio and Hi-C technologies.</title>
        <authorList>
            <person name="Xu P."/>
            <person name="Liu B."/>
            <person name="Zhou Z."/>
        </authorList>
    </citation>
    <scope>NUCLEOTIDE SEQUENCE [LARGE SCALE GENOMIC DNA]</scope>
    <source>
        <strain evidence="1">TB-2018</strain>
        <tissue evidence="1">Muscle</tissue>
    </source>
</reference>
<accession>A0A4Z2C6D9</accession>
<sequence length="444" mass="48004">MASCGDFLLWGDFERPRGLSWRTSCWVHGGLEVGALRRDALSILMTSELVDSRKSPSSSLGPGSTQYLLSLARVALSASVEIPELWGNPELPGQLLQHLLACPDYEVRELTLEQVLKRLLEEEEDVLTVLSVLLRTSELQWSDGVRTLSQEEALLHLLALAEKSSHSEELSCAALTLVSQLVVNQLATSQGDAAVAGLRRWGELVCSCCGEERPSEVKLATAKVLVSCTGSVLSSPQLPLGLPATLSLWRSLFTLLQDEDQDVRAAAADFISTPASPLSAGVPVCPPAALQSGVGLLCHLLQQWGQVPAGAVALAQWLLGDGDAAREAAADEAPGLDEEDFLFEKGDLNLWAEPVQWVRLLHGHLGSLVETLSQDSGGAGPELEQQVRTLTCQAEAKVLSSQQALEALPELPQFSCTMEHSRLLLRHQRASLTLDVLERLRQTR</sequence>
<dbReference type="InterPro" id="IPR051954">
    <property type="entry name" value="tRNA_methyltransferase_THADA"/>
</dbReference>
<dbReference type="GO" id="GO:0005829">
    <property type="term" value="C:cytosol"/>
    <property type="evidence" value="ECO:0007669"/>
    <property type="project" value="TreeGrafter"/>
</dbReference>
<dbReference type="Proteomes" id="UP000516260">
    <property type="component" value="Chromosome 13"/>
</dbReference>
<dbReference type="PANTHER" id="PTHR14387:SF7">
    <property type="entry name" value="THYROID ADENOMA-ASSOCIATED PROTEIN"/>
    <property type="match status" value="1"/>
</dbReference>
<dbReference type="EMBL" id="SWLE01000005">
    <property type="protein sequence ID" value="TNM99766.1"/>
    <property type="molecule type" value="Genomic_DNA"/>
</dbReference>
<evidence type="ECO:0000313" key="2">
    <source>
        <dbReference type="Proteomes" id="UP000516260"/>
    </source>
</evidence>
<name>A0A4Z2C6D9_9TELE</name>
<keyword evidence="2" id="KW-1185">Reference proteome</keyword>
<dbReference type="SUPFAM" id="SSF48371">
    <property type="entry name" value="ARM repeat"/>
    <property type="match status" value="1"/>
</dbReference>
<organism evidence="1 2">
    <name type="scientific">Takifugu bimaculatus</name>
    <dbReference type="NCBI Taxonomy" id="433685"/>
    <lineage>
        <taxon>Eukaryota</taxon>
        <taxon>Metazoa</taxon>
        <taxon>Chordata</taxon>
        <taxon>Craniata</taxon>
        <taxon>Vertebrata</taxon>
        <taxon>Euteleostomi</taxon>
        <taxon>Actinopterygii</taxon>
        <taxon>Neopterygii</taxon>
        <taxon>Teleostei</taxon>
        <taxon>Neoteleostei</taxon>
        <taxon>Acanthomorphata</taxon>
        <taxon>Eupercaria</taxon>
        <taxon>Tetraodontiformes</taxon>
        <taxon>Tetradontoidea</taxon>
        <taxon>Tetraodontidae</taxon>
        <taxon>Takifugu</taxon>
    </lineage>
</organism>
<dbReference type="GO" id="GO:0030488">
    <property type="term" value="P:tRNA methylation"/>
    <property type="evidence" value="ECO:0007669"/>
    <property type="project" value="TreeGrafter"/>
</dbReference>